<dbReference type="InterPro" id="IPR001781">
    <property type="entry name" value="Znf_LIM"/>
</dbReference>
<keyword evidence="2 4" id="KW-0862">Zinc</keyword>
<dbReference type="InterPro" id="IPR018244">
    <property type="entry name" value="Allrgn_V5/Tpx1_CS"/>
</dbReference>
<evidence type="ECO:0000259" key="5">
    <source>
        <dbReference type="PROSITE" id="PS50023"/>
    </source>
</evidence>
<dbReference type="Gene3D" id="2.10.110.10">
    <property type="entry name" value="Cysteine Rich Protein"/>
    <property type="match status" value="2"/>
</dbReference>
<dbReference type="PROSITE" id="PS50023">
    <property type="entry name" value="LIM_DOMAIN_2"/>
    <property type="match status" value="1"/>
</dbReference>
<dbReference type="PRINTS" id="PR00837">
    <property type="entry name" value="V5TPXLIKE"/>
</dbReference>
<dbReference type="SMART" id="SM00198">
    <property type="entry name" value="SCP"/>
    <property type="match status" value="1"/>
</dbReference>
<dbReference type="FunFam" id="3.40.33.10:FF:000002">
    <property type="entry name" value="Golgi-associated plant pathogenesis-related protein 1"/>
    <property type="match status" value="1"/>
</dbReference>
<dbReference type="SUPFAM" id="SSF55797">
    <property type="entry name" value="PR-1-like"/>
    <property type="match status" value="1"/>
</dbReference>
<organism evidence="6">
    <name type="scientific">Mnemiopsis leidyi</name>
    <name type="common">Sea walnut</name>
    <name type="synonym">Warty comb jellyfish</name>
    <dbReference type="NCBI Taxonomy" id="27923"/>
    <lineage>
        <taxon>Eukaryota</taxon>
        <taxon>Metazoa</taxon>
        <taxon>Ctenophora</taxon>
        <taxon>Tentaculata</taxon>
        <taxon>Lobata</taxon>
        <taxon>Bolinopsidae</taxon>
        <taxon>Mnemiopsis</taxon>
    </lineage>
</organism>
<dbReference type="CDD" id="cd08368">
    <property type="entry name" value="LIM"/>
    <property type="match status" value="1"/>
</dbReference>
<evidence type="ECO:0000256" key="1">
    <source>
        <dbReference type="ARBA" id="ARBA00022723"/>
    </source>
</evidence>
<keyword evidence="3 4" id="KW-0440">LIM domain</keyword>
<dbReference type="HOGENOM" id="CLU_928415_0_0_1"/>
<evidence type="ECO:0000256" key="2">
    <source>
        <dbReference type="ARBA" id="ARBA00022833"/>
    </source>
</evidence>
<reference evidence="6" key="1">
    <citation type="submission" date="2011-08" db="EMBL/GenBank/DDBJ databases">
        <title>The Diversification of the LIM Superclass at the Base of the Metazoa Increased Subcellular Complexity and Promoted Multicellular Specialization.</title>
        <authorList>
            <person name="Koch B.J."/>
            <person name="Ryan J.F."/>
            <person name="Baxevanis A.D."/>
        </authorList>
    </citation>
    <scope>NUCLEOTIDE SEQUENCE</scope>
</reference>
<dbReference type="InterPro" id="IPR035940">
    <property type="entry name" value="CAP_sf"/>
</dbReference>
<dbReference type="PROSITE" id="PS01009">
    <property type="entry name" value="CRISP_1"/>
    <property type="match status" value="1"/>
</dbReference>
<dbReference type="InterPro" id="IPR014044">
    <property type="entry name" value="CAP_dom"/>
</dbReference>
<evidence type="ECO:0000256" key="4">
    <source>
        <dbReference type="PROSITE-ProRule" id="PRU00125"/>
    </source>
</evidence>
<evidence type="ECO:0000313" key="6">
    <source>
        <dbReference type="EMBL" id="AEY80354.1"/>
    </source>
</evidence>
<feature type="domain" description="LIM zinc-binding" evidence="5">
    <location>
        <begin position="7"/>
        <end position="66"/>
    </location>
</feature>
<dbReference type="Gene3D" id="3.40.33.10">
    <property type="entry name" value="CAP"/>
    <property type="match status" value="1"/>
</dbReference>
<dbReference type="SMART" id="SM00132">
    <property type="entry name" value="LIM"/>
    <property type="match status" value="2"/>
</dbReference>
<accession>H2DJY3</accession>
<sequence>MSSANDYVCAGCNEYIKKGSVSKAQNKRWHQQCFTCDKCFKPIDGSFLTKGDKKYCKKCYNNEFGVRCKVCDDFIMGHILKYNGDGYHYGCIKCDYCGKFFQDGAHLSVKGGKFIHNDCKVQKKGATKGDYDAVRANKARIENEGQYDDDNLSEFERECLKEHNKKREDHHVKPLVWSEECAQHARSWVKKLLQQDALMHDTQSGMGENCGYFNSSSASTKSDTTWAVNVCNMWYNETEKYDFSINEYQQQTGHFTQMIWKSTERMGCAIAKKGTRVYVVANYYPPGNWVGKYKDNVFEI</sequence>
<keyword evidence="1 4" id="KW-0479">Metal-binding</keyword>
<dbReference type="OMA" id="PKTENAN"/>
<dbReference type="GO" id="GO:0005576">
    <property type="term" value="C:extracellular region"/>
    <property type="evidence" value="ECO:0007669"/>
    <property type="project" value="InterPro"/>
</dbReference>
<dbReference type="CDD" id="cd05382">
    <property type="entry name" value="CAP_GAPR1-like"/>
    <property type="match status" value="1"/>
</dbReference>
<dbReference type="GO" id="GO:0046872">
    <property type="term" value="F:metal ion binding"/>
    <property type="evidence" value="ECO:0007669"/>
    <property type="project" value="UniProtKB-KW"/>
</dbReference>
<proteinExistence type="evidence at transcript level"/>
<dbReference type="Pfam" id="PF00188">
    <property type="entry name" value="CAP"/>
    <property type="match status" value="1"/>
</dbReference>
<dbReference type="EMBL" id="JN615205">
    <property type="protein sequence ID" value="AEY80354.1"/>
    <property type="molecule type" value="mRNA"/>
</dbReference>
<protein>
    <submittedName>
        <fullName evidence="6">Unclassified LIM protein ML064935a</fullName>
    </submittedName>
</protein>
<evidence type="ECO:0000256" key="3">
    <source>
        <dbReference type="ARBA" id="ARBA00023038"/>
    </source>
</evidence>
<dbReference type="PROSITE" id="PS00478">
    <property type="entry name" value="LIM_DOMAIN_1"/>
    <property type="match status" value="2"/>
</dbReference>
<gene>
    <name evidence="6" type="primary">ML064935</name>
</gene>
<dbReference type="AlphaFoldDB" id="H2DJY3"/>
<dbReference type="Pfam" id="PF00412">
    <property type="entry name" value="LIM"/>
    <property type="match status" value="1"/>
</dbReference>
<name>H2DJY3_MNELE</name>
<dbReference type="InterPro" id="IPR034113">
    <property type="entry name" value="SCP_GAPR1-like"/>
</dbReference>
<dbReference type="SUPFAM" id="SSF57716">
    <property type="entry name" value="Glucocorticoid receptor-like (DNA-binding domain)"/>
    <property type="match status" value="2"/>
</dbReference>
<dbReference type="PANTHER" id="PTHR10334">
    <property type="entry name" value="CYSTEINE-RICH SECRETORY PROTEIN-RELATED"/>
    <property type="match status" value="1"/>
</dbReference>
<dbReference type="InterPro" id="IPR001283">
    <property type="entry name" value="CRISP-related"/>
</dbReference>